<dbReference type="PATRIC" id="fig|1807.14.peg.1951"/>
<reference evidence="2 3" key="1">
    <citation type="journal article" date="2015" name="Genome Biol. Evol.">
        <title>Characterization of Three Mycobacterium spp. with Potential Use in Bioremediation by Genome Sequencing and Comparative Genomics.</title>
        <authorList>
            <person name="Das S."/>
            <person name="Pettersson B.M."/>
            <person name="Behra P.R."/>
            <person name="Ramesh M."/>
            <person name="Dasgupta S."/>
            <person name="Bhattacharya A."/>
            <person name="Kirsebom L.A."/>
        </authorList>
    </citation>
    <scope>NUCLEOTIDE SEQUENCE [LARGE SCALE GENOMIC DNA]</scope>
    <source>
        <strain evidence="2 3">DSM 44075</strain>
    </source>
</reference>
<evidence type="ECO:0000313" key="3">
    <source>
        <dbReference type="Proteomes" id="UP000036313"/>
    </source>
</evidence>
<feature type="transmembrane region" description="Helical" evidence="1">
    <location>
        <begin position="79"/>
        <end position="103"/>
    </location>
</feature>
<name>A0A0J6W6U7_9MYCO</name>
<feature type="transmembrane region" description="Helical" evidence="1">
    <location>
        <begin position="21"/>
        <end position="42"/>
    </location>
</feature>
<gene>
    <name evidence="2" type="ORF">MOBUDSM44075_01936</name>
</gene>
<keyword evidence="1" id="KW-0472">Membrane</keyword>
<dbReference type="Proteomes" id="UP000036313">
    <property type="component" value="Unassembled WGS sequence"/>
</dbReference>
<accession>A0A0J6W6U7</accession>
<evidence type="ECO:0000313" key="2">
    <source>
        <dbReference type="EMBL" id="KMO77367.1"/>
    </source>
</evidence>
<evidence type="ECO:0000256" key="1">
    <source>
        <dbReference type="SAM" id="Phobius"/>
    </source>
</evidence>
<evidence type="ECO:0008006" key="4">
    <source>
        <dbReference type="Google" id="ProtNLM"/>
    </source>
</evidence>
<dbReference type="RefSeq" id="WP_048422937.1">
    <property type="nucleotide sequence ID" value="NZ_JYNU01000010.1"/>
</dbReference>
<sequence length="138" mass="14275">MTATVSSRLGTSRDSLLRFAMRADAVCSGLTGIGLLVLAPTVARVSGTTQTVEYVTGASFVVFAVAVLVFAARPRIRTAGAVLAAGNLLFTVATVIVVLVGVWPLTTTGVALFLGTGVYTLVMAELQFQGVRRISARG</sequence>
<keyword evidence="1" id="KW-1133">Transmembrane helix</keyword>
<comment type="caution">
    <text evidence="2">The sequence shown here is derived from an EMBL/GenBank/DDBJ whole genome shotgun (WGS) entry which is preliminary data.</text>
</comment>
<dbReference type="EMBL" id="JYNU01000010">
    <property type="protein sequence ID" value="KMO77367.1"/>
    <property type="molecule type" value="Genomic_DNA"/>
</dbReference>
<protein>
    <recommendedName>
        <fullName evidence="4">Integral membrane protein</fullName>
    </recommendedName>
</protein>
<feature type="transmembrane region" description="Helical" evidence="1">
    <location>
        <begin position="54"/>
        <end position="72"/>
    </location>
</feature>
<keyword evidence="1" id="KW-0812">Transmembrane</keyword>
<proteinExistence type="predicted"/>
<organism evidence="2 3">
    <name type="scientific">Mycolicibacterium obuense</name>
    <dbReference type="NCBI Taxonomy" id="1807"/>
    <lineage>
        <taxon>Bacteria</taxon>
        <taxon>Bacillati</taxon>
        <taxon>Actinomycetota</taxon>
        <taxon>Actinomycetes</taxon>
        <taxon>Mycobacteriales</taxon>
        <taxon>Mycobacteriaceae</taxon>
        <taxon>Mycolicibacterium</taxon>
    </lineage>
</organism>
<dbReference type="AlphaFoldDB" id="A0A0J6W6U7"/>
<feature type="transmembrane region" description="Helical" evidence="1">
    <location>
        <begin position="109"/>
        <end position="128"/>
    </location>
</feature>